<protein>
    <submittedName>
        <fullName evidence="2">Uncharacterized protein</fullName>
    </submittedName>
</protein>
<sequence>MLHPPIKRKKDQIEPGEDNFDPFDRTVDVDIPRLVPGTDNQYQIYREFIDDDDGSSYMKFTIVPDDRILEGHEKKTVMCTRCLWSDYFQGSRLNMRNHDCKPSRQTTLAEFGVRKRRIEISEIVTPQMLRQQEIKEMVSNSGSYSGISDDQHALTMQLAINLGKSDQKALYQRMIRKQASDETQQTVNKILDWESQKRQDCVSAMVFDSGSHKSRHSTVGIVVSPSENLQPLPVAIEENIQTTAEYASFISRAICGLHHKGVIVPSVTIDGLRAQQKVSQP</sequence>
<feature type="compositionally biased region" description="Basic residues" evidence="1">
    <location>
        <begin position="1"/>
        <end position="10"/>
    </location>
</feature>
<name>A0A5J4VDF8_9EUKA</name>
<reference evidence="2 3" key="1">
    <citation type="submission" date="2019-03" db="EMBL/GenBank/DDBJ databases">
        <title>Single cell metagenomics reveals metabolic interactions within the superorganism composed of flagellate Streblomastix strix and complex community of Bacteroidetes bacteria on its surface.</title>
        <authorList>
            <person name="Treitli S.C."/>
            <person name="Kolisko M."/>
            <person name="Husnik F."/>
            <person name="Keeling P."/>
            <person name="Hampl V."/>
        </authorList>
    </citation>
    <scope>NUCLEOTIDE SEQUENCE [LARGE SCALE GENOMIC DNA]</scope>
    <source>
        <strain evidence="2">ST1C</strain>
    </source>
</reference>
<evidence type="ECO:0000313" key="3">
    <source>
        <dbReference type="Proteomes" id="UP000324800"/>
    </source>
</evidence>
<evidence type="ECO:0000256" key="1">
    <source>
        <dbReference type="SAM" id="MobiDB-lite"/>
    </source>
</evidence>
<dbReference type="AlphaFoldDB" id="A0A5J4VDF8"/>
<dbReference type="Proteomes" id="UP000324800">
    <property type="component" value="Unassembled WGS sequence"/>
</dbReference>
<dbReference type="EMBL" id="SNRW01007844">
    <property type="protein sequence ID" value="KAA6380531.1"/>
    <property type="molecule type" value="Genomic_DNA"/>
</dbReference>
<proteinExistence type="predicted"/>
<gene>
    <name evidence="2" type="ORF">EZS28_023943</name>
</gene>
<organism evidence="2 3">
    <name type="scientific">Streblomastix strix</name>
    <dbReference type="NCBI Taxonomy" id="222440"/>
    <lineage>
        <taxon>Eukaryota</taxon>
        <taxon>Metamonada</taxon>
        <taxon>Preaxostyla</taxon>
        <taxon>Oxymonadida</taxon>
        <taxon>Streblomastigidae</taxon>
        <taxon>Streblomastix</taxon>
    </lineage>
</organism>
<comment type="caution">
    <text evidence="2">The sequence shown here is derived from an EMBL/GenBank/DDBJ whole genome shotgun (WGS) entry which is preliminary data.</text>
</comment>
<accession>A0A5J4VDF8</accession>
<feature type="region of interest" description="Disordered" evidence="1">
    <location>
        <begin position="1"/>
        <end position="22"/>
    </location>
</feature>
<evidence type="ECO:0000313" key="2">
    <source>
        <dbReference type="EMBL" id="KAA6380531.1"/>
    </source>
</evidence>